<dbReference type="AlphaFoldDB" id="A0A517TAV9"/>
<keyword evidence="3" id="KW-1185">Reference proteome</keyword>
<accession>A0A517TAV9</accession>
<dbReference type="RefSeq" id="WP_145263570.1">
    <property type="nucleotide sequence ID" value="NZ_CP036316.1"/>
</dbReference>
<dbReference type="EMBL" id="CP036316">
    <property type="protein sequence ID" value="QDT65508.1"/>
    <property type="molecule type" value="Genomic_DNA"/>
</dbReference>
<evidence type="ECO:0008006" key="4">
    <source>
        <dbReference type="Google" id="ProtNLM"/>
    </source>
</evidence>
<proteinExistence type="predicted"/>
<sequence length="213" mass="23865" precursor="true">MLLRIAVVAVAALSLSSGFVFAEEAAHQLQLLDRGEVLIDDQFTKEKLKGRRMVRGDWQLNDGVASCLQDEELYIKYKNHGPIIRYAQDLNDAIIEFDMKANKETTNVVFTLNGKEGHIYRVLLRHENMVVVSFDENHKSQRKAFEKKGFPADAWIPVTIEVAGDKSVLQVGDFEPIAAEDAAIAQPKSEVTLGFAHGKFEVRNIRVTAGEPR</sequence>
<dbReference type="Gene3D" id="2.60.120.560">
    <property type="entry name" value="Exo-inulinase, domain 1"/>
    <property type="match status" value="1"/>
</dbReference>
<reference evidence="2 3" key="1">
    <citation type="submission" date="2019-02" db="EMBL/GenBank/DDBJ databases">
        <title>Deep-cultivation of Planctomycetes and their phenomic and genomic characterization uncovers novel biology.</title>
        <authorList>
            <person name="Wiegand S."/>
            <person name="Jogler M."/>
            <person name="Boedeker C."/>
            <person name="Pinto D."/>
            <person name="Vollmers J."/>
            <person name="Rivas-Marin E."/>
            <person name="Kohn T."/>
            <person name="Peeters S.H."/>
            <person name="Heuer A."/>
            <person name="Rast P."/>
            <person name="Oberbeckmann S."/>
            <person name="Bunk B."/>
            <person name="Jeske O."/>
            <person name="Meyerdierks A."/>
            <person name="Storesund J.E."/>
            <person name="Kallscheuer N."/>
            <person name="Luecker S."/>
            <person name="Lage O.M."/>
            <person name="Pohl T."/>
            <person name="Merkel B.J."/>
            <person name="Hornburger P."/>
            <person name="Mueller R.-W."/>
            <person name="Bruemmer F."/>
            <person name="Labrenz M."/>
            <person name="Spormann A.M."/>
            <person name="Op den Camp H."/>
            <person name="Overmann J."/>
            <person name="Amann R."/>
            <person name="Jetten M.S.M."/>
            <person name="Mascher T."/>
            <person name="Medema M.H."/>
            <person name="Devos D.P."/>
            <person name="Kaster A.-K."/>
            <person name="Ovreas L."/>
            <person name="Rohde M."/>
            <person name="Galperin M.Y."/>
            <person name="Jogler C."/>
        </authorList>
    </citation>
    <scope>NUCLEOTIDE SEQUENCE [LARGE SCALE GENOMIC DNA]</scope>
    <source>
        <strain evidence="2 3">V22</strain>
    </source>
</reference>
<feature type="signal peptide" evidence="1">
    <location>
        <begin position="1"/>
        <end position="22"/>
    </location>
</feature>
<evidence type="ECO:0000313" key="3">
    <source>
        <dbReference type="Proteomes" id="UP000319976"/>
    </source>
</evidence>
<protein>
    <recommendedName>
        <fullName evidence="4">3-keto-disaccharide hydrolase domain-containing protein</fullName>
    </recommendedName>
</protein>
<name>A0A517TAV9_9PLAN</name>
<gene>
    <name evidence="2" type="ORF">V22_27620</name>
</gene>
<feature type="chain" id="PRO_5021700307" description="3-keto-disaccharide hydrolase domain-containing protein" evidence="1">
    <location>
        <begin position="23"/>
        <end position="213"/>
    </location>
</feature>
<dbReference type="Proteomes" id="UP000319976">
    <property type="component" value="Chromosome"/>
</dbReference>
<evidence type="ECO:0000313" key="2">
    <source>
        <dbReference type="EMBL" id="QDT65508.1"/>
    </source>
</evidence>
<evidence type="ECO:0000256" key="1">
    <source>
        <dbReference type="SAM" id="SignalP"/>
    </source>
</evidence>
<keyword evidence="1" id="KW-0732">Signal</keyword>
<dbReference type="OrthoDB" id="273860at2"/>
<organism evidence="2 3">
    <name type="scientific">Calycomorphotria hydatis</name>
    <dbReference type="NCBI Taxonomy" id="2528027"/>
    <lineage>
        <taxon>Bacteria</taxon>
        <taxon>Pseudomonadati</taxon>
        <taxon>Planctomycetota</taxon>
        <taxon>Planctomycetia</taxon>
        <taxon>Planctomycetales</taxon>
        <taxon>Planctomycetaceae</taxon>
        <taxon>Calycomorphotria</taxon>
    </lineage>
</organism>
<dbReference type="KEGG" id="chya:V22_27620"/>